<keyword evidence="2" id="KW-0472">Membrane</keyword>
<feature type="region of interest" description="Disordered" evidence="1">
    <location>
        <begin position="81"/>
        <end position="101"/>
    </location>
</feature>
<gene>
    <name evidence="3" type="ORF">HMPREF0281_00723</name>
</gene>
<sequence length="101" mass="11123">MLSRLDAGHPIVRFVAKSASYTIGSTAHAFTINMANVSYFHRRASMNIQAIIASILAAVTSFAGGVVPTSSIPDVPFVSDWDDDWDDLWDNDDDDDDDWDD</sequence>
<dbReference type="Proteomes" id="UP000006015">
    <property type="component" value="Unassembled WGS sequence"/>
</dbReference>
<reference evidence="3 4" key="1">
    <citation type="submission" date="2010-04" db="EMBL/GenBank/DDBJ databases">
        <authorList>
            <person name="Weinstock G."/>
            <person name="Sodergren E."/>
            <person name="Clifton S."/>
            <person name="Fulton L."/>
            <person name="Fulton B."/>
            <person name="Courtney L."/>
            <person name="Fronick C."/>
            <person name="Harrison M."/>
            <person name="Strong C."/>
            <person name="Farmer C."/>
            <person name="Delahaunty K."/>
            <person name="Markovic C."/>
            <person name="Hall O."/>
            <person name="Minx P."/>
            <person name="Tomlinson C."/>
            <person name="Mitreva M."/>
            <person name="Hou S."/>
            <person name="Wollam A."/>
            <person name="Pepin K.H."/>
            <person name="Johnson M."/>
            <person name="Bhonagiri V."/>
            <person name="Zhang X."/>
            <person name="Suruliraj S."/>
            <person name="Warren W."/>
            <person name="Chinwalla A."/>
            <person name="Mardis E.R."/>
            <person name="Wilson R.K."/>
        </authorList>
    </citation>
    <scope>NUCLEOTIDE SEQUENCE [LARGE SCALE GENOMIC DNA]</scope>
    <source>
        <strain evidence="3 4">DSM 20306</strain>
    </source>
</reference>
<evidence type="ECO:0000256" key="2">
    <source>
        <dbReference type="SAM" id="Phobius"/>
    </source>
</evidence>
<name>A0ABP2ILD7_CORAM</name>
<keyword evidence="4" id="KW-1185">Reference proteome</keyword>
<keyword evidence="2" id="KW-1133">Transmembrane helix</keyword>
<evidence type="ECO:0000313" key="3">
    <source>
        <dbReference type="EMBL" id="EFG82016.1"/>
    </source>
</evidence>
<keyword evidence="2" id="KW-0812">Transmembrane</keyword>
<feature type="transmembrane region" description="Helical" evidence="2">
    <location>
        <begin position="48"/>
        <end position="67"/>
    </location>
</feature>
<comment type="caution">
    <text evidence="3">The sequence shown here is derived from an EMBL/GenBank/DDBJ whole genome shotgun (WGS) entry which is preliminary data.</text>
</comment>
<dbReference type="EMBL" id="ADNS01000004">
    <property type="protein sequence ID" value="EFG82016.1"/>
    <property type="molecule type" value="Genomic_DNA"/>
</dbReference>
<protein>
    <submittedName>
        <fullName evidence="3">Uncharacterized protein</fullName>
    </submittedName>
</protein>
<evidence type="ECO:0000256" key="1">
    <source>
        <dbReference type="SAM" id="MobiDB-lite"/>
    </source>
</evidence>
<evidence type="ECO:0000313" key="4">
    <source>
        <dbReference type="Proteomes" id="UP000006015"/>
    </source>
</evidence>
<proteinExistence type="predicted"/>
<organism evidence="3 4">
    <name type="scientific">Corynebacterium ammoniagenes DSM 20306</name>
    <dbReference type="NCBI Taxonomy" id="649754"/>
    <lineage>
        <taxon>Bacteria</taxon>
        <taxon>Bacillati</taxon>
        <taxon>Actinomycetota</taxon>
        <taxon>Actinomycetes</taxon>
        <taxon>Mycobacteriales</taxon>
        <taxon>Corynebacteriaceae</taxon>
        <taxon>Corynebacterium</taxon>
    </lineage>
</organism>
<accession>A0ABP2ILD7</accession>